<evidence type="ECO:0000313" key="1">
    <source>
        <dbReference type="EMBL" id="EEC50036.1"/>
    </source>
</evidence>
<dbReference type="AlphaFoldDB" id="B7FUS4"/>
<dbReference type="HOGENOM" id="CLU_316550_0_0_1"/>
<dbReference type="PaxDb" id="2850-Phatr44641"/>
<name>B7FUS4_PHATC</name>
<dbReference type="GeneID" id="7198125"/>
<dbReference type="OrthoDB" id="47272at2759"/>
<sequence length="916" mass="101650">MNDYADVGVFCARLIRLEITWCCKVPRLAKEVRSGTSEKDSDRLKCERVHTILCPALFRKLTTARLKMDRQSNNGSINATSCRLCHFSGSDVRLGCGCTLHARCVPLSLVISAKSAPLGSAIAASPNQNMCPLCMRAPVSEMHLFAMTIDDLDQAVECRKNSVMKKEHGKAAESFELVQAEASYLLLAHSPMSNGISGEHSYQRTGRWTDEETALTDFLMDAFDKGRLPTPEGIRLNDFLSGLLLCKNSRLTKKMKNAKLSVRSYEFSVDKGINFCIDFQMLSSLESKFLESVSSEPTRLELRFNMTKMWRSHFSNLCLQVGSTLLNASDWISSLETMECRAAQAEESIRKSRRRRMGLALKNDVRAAVVSSTESGVFFSGMPMKKMESSKVTRADSMLSTSNLVSADGSAVENPHGPGDAESLCETDFGSEADFINEMLDGKGQTEDFSKILDDFVTGEPFFQPSNHLRNSAGPFLEEIVAFVEAHNLPFQHVDIWVPSYTVQGRGQPDELRLCHAGHATRSDLDSSLFCQLFEYGEYSTKFSFAPGAGLPGRVYSTNRFSWERHIDQADPSLFKRAGGAKIYGVQTGFGFPLKTNAIGKIVLSMYSTSDVAEDPTVIKCCLENIGQYVPEPKWKLVVEMGDSEKNSSSSDLVLTTPAFDSSNLIHYQHDSSEVNSQLLSVSPLGASEQRSVLKQSPRLFPVQSNALNMRKTSSASMSSHASSELPTDPVEEEHFIATLLGYHMPLAEIPSAREPESSSVAPSLMLPHFMSLRLLLLRAEARRSSRDNELIDVVKKSFRGYSKDQRRTDKDLAFLLVKDWQYLIATMPVDERKPAAKPADTHQCHVLNTPTIKTYSTTGNPVSMPASLGYPDQSKSRQSSFDLSFDLRAAKQRKISSSNEYEAHEHKVSIVDEFG</sequence>
<organism evidence="1 2">
    <name type="scientific">Phaeodactylum tricornutum (strain CCAP 1055/1)</name>
    <dbReference type="NCBI Taxonomy" id="556484"/>
    <lineage>
        <taxon>Eukaryota</taxon>
        <taxon>Sar</taxon>
        <taxon>Stramenopiles</taxon>
        <taxon>Ochrophyta</taxon>
        <taxon>Bacillariophyta</taxon>
        <taxon>Bacillariophyceae</taxon>
        <taxon>Bacillariophycidae</taxon>
        <taxon>Naviculales</taxon>
        <taxon>Phaeodactylaceae</taxon>
        <taxon>Phaeodactylum</taxon>
    </lineage>
</organism>
<reference evidence="2" key="2">
    <citation type="submission" date="2008-08" db="EMBL/GenBank/DDBJ databases">
        <authorList>
            <consortium name="Diatom Consortium"/>
            <person name="Grigoriev I."/>
            <person name="Grimwood J."/>
            <person name="Kuo A."/>
            <person name="Otillar R.P."/>
            <person name="Salamov A."/>
            <person name="Detter J.C."/>
            <person name="Lindquist E."/>
            <person name="Shapiro H."/>
            <person name="Lucas S."/>
            <person name="Glavina del Rio T."/>
            <person name="Pitluck S."/>
            <person name="Rokhsar D."/>
            <person name="Bowler C."/>
        </authorList>
    </citation>
    <scope>GENOME REANNOTATION</scope>
    <source>
        <strain evidence="2">CCAP 1055/1</strain>
    </source>
</reference>
<dbReference type="KEGG" id="pti:PHATRDRAFT_44641"/>
<dbReference type="EMBL" id="CM000607">
    <property type="protein sequence ID" value="EEC50036.1"/>
    <property type="molecule type" value="Genomic_DNA"/>
</dbReference>
<dbReference type="PANTHER" id="PTHR35213:SF3">
    <property type="entry name" value="MYB-LIKE DOMAIN-CONTAINING PROTEIN"/>
    <property type="match status" value="1"/>
</dbReference>
<protein>
    <submittedName>
        <fullName evidence="1">Uncharacterized protein</fullName>
    </submittedName>
</protein>
<keyword evidence="2" id="KW-1185">Reference proteome</keyword>
<reference evidence="1 2" key="1">
    <citation type="journal article" date="2008" name="Nature">
        <title>The Phaeodactylum genome reveals the evolutionary history of diatom genomes.</title>
        <authorList>
            <person name="Bowler C."/>
            <person name="Allen A.E."/>
            <person name="Badger J.H."/>
            <person name="Grimwood J."/>
            <person name="Jabbari K."/>
            <person name="Kuo A."/>
            <person name="Maheswari U."/>
            <person name="Martens C."/>
            <person name="Maumus F."/>
            <person name="Otillar R.P."/>
            <person name="Rayko E."/>
            <person name="Salamov A."/>
            <person name="Vandepoele K."/>
            <person name="Beszteri B."/>
            <person name="Gruber A."/>
            <person name="Heijde M."/>
            <person name="Katinka M."/>
            <person name="Mock T."/>
            <person name="Valentin K."/>
            <person name="Verret F."/>
            <person name="Berges J.A."/>
            <person name="Brownlee C."/>
            <person name="Cadoret J.P."/>
            <person name="Chiovitti A."/>
            <person name="Choi C.J."/>
            <person name="Coesel S."/>
            <person name="De Martino A."/>
            <person name="Detter J.C."/>
            <person name="Durkin C."/>
            <person name="Falciatore A."/>
            <person name="Fournet J."/>
            <person name="Haruta M."/>
            <person name="Huysman M.J."/>
            <person name="Jenkins B.D."/>
            <person name="Jiroutova K."/>
            <person name="Jorgensen R.E."/>
            <person name="Joubert Y."/>
            <person name="Kaplan A."/>
            <person name="Kroger N."/>
            <person name="Kroth P.G."/>
            <person name="La Roche J."/>
            <person name="Lindquist E."/>
            <person name="Lommer M."/>
            <person name="Martin-Jezequel V."/>
            <person name="Lopez P.J."/>
            <person name="Lucas S."/>
            <person name="Mangogna M."/>
            <person name="McGinnis K."/>
            <person name="Medlin L.K."/>
            <person name="Montsant A."/>
            <person name="Oudot-Le Secq M.P."/>
            <person name="Napoli C."/>
            <person name="Obornik M."/>
            <person name="Parker M.S."/>
            <person name="Petit J.L."/>
            <person name="Porcel B.M."/>
            <person name="Poulsen N."/>
            <person name="Robison M."/>
            <person name="Rychlewski L."/>
            <person name="Rynearson T.A."/>
            <person name="Schmutz J."/>
            <person name="Shapiro H."/>
            <person name="Siaut M."/>
            <person name="Stanley M."/>
            <person name="Sussman M.R."/>
            <person name="Taylor A.R."/>
            <person name="Vardi A."/>
            <person name="von Dassow P."/>
            <person name="Vyverman W."/>
            <person name="Willis A."/>
            <person name="Wyrwicz L.S."/>
            <person name="Rokhsar D.S."/>
            <person name="Weissenbach J."/>
            <person name="Armbrust E.V."/>
            <person name="Green B.R."/>
            <person name="Van de Peer Y."/>
            <person name="Grigoriev I.V."/>
        </authorList>
    </citation>
    <scope>NUCLEOTIDE SEQUENCE [LARGE SCALE GENOMIC DNA]</scope>
    <source>
        <strain evidence="1 2">CCAP 1055/1</strain>
    </source>
</reference>
<dbReference type="Proteomes" id="UP000000759">
    <property type="component" value="Chromosome 4"/>
</dbReference>
<accession>B7FUS4</accession>
<dbReference type="OMA" id="HEEPNAN"/>
<evidence type="ECO:0000313" key="2">
    <source>
        <dbReference type="Proteomes" id="UP000000759"/>
    </source>
</evidence>
<dbReference type="InParanoid" id="B7FUS4"/>
<dbReference type="PANTHER" id="PTHR35213">
    <property type="entry name" value="RING-TYPE DOMAIN-CONTAINING PROTEIN-RELATED"/>
    <property type="match status" value="1"/>
</dbReference>
<proteinExistence type="predicted"/>
<dbReference type="RefSeq" id="XP_002178371.1">
    <property type="nucleotide sequence ID" value="XM_002178335.1"/>
</dbReference>
<gene>
    <name evidence="1" type="ORF">PHATRDRAFT_44641</name>
</gene>